<dbReference type="PROSITE" id="PS00211">
    <property type="entry name" value="ABC_TRANSPORTER_1"/>
    <property type="match status" value="2"/>
</dbReference>
<dbReference type="InterPro" id="IPR036640">
    <property type="entry name" value="ABC1_TM_sf"/>
</dbReference>
<keyword evidence="4" id="KW-0547">Nucleotide-binding</keyword>
<dbReference type="CDD" id="cd03250">
    <property type="entry name" value="ABCC_MRP_domain1"/>
    <property type="match status" value="1"/>
</dbReference>
<dbReference type="InterPro" id="IPR050173">
    <property type="entry name" value="ABC_transporter_C-like"/>
</dbReference>
<keyword evidence="2" id="KW-0813">Transport</keyword>
<evidence type="ECO:0000259" key="9">
    <source>
        <dbReference type="PROSITE" id="PS50893"/>
    </source>
</evidence>
<accession>A0ABR0TR36</accession>
<feature type="transmembrane region" description="Helical" evidence="8">
    <location>
        <begin position="308"/>
        <end position="330"/>
    </location>
</feature>
<feature type="domain" description="ABC transporter" evidence="9">
    <location>
        <begin position="513"/>
        <end position="740"/>
    </location>
</feature>
<dbReference type="EMBL" id="JASGXD010000003">
    <property type="protein sequence ID" value="KAK6006918.1"/>
    <property type="molecule type" value="Genomic_DNA"/>
</dbReference>
<dbReference type="PANTHER" id="PTHR24223:SF399">
    <property type="entry name" value="ABC TRANSPORTER ATNG"/>
    <property type="match status" value="1"/>
</dbReference>
<dbReference type="SUPFAM" id="SSF90123">
    <property type="entry name" value="ABC transporter transmembrane region"/>
    <property type="match status" value="2"/>
</dbReference>
<feature type="transmembrane region" description="Helical" evidence="8">
    <location>
        <begin position="901"/>
        <end position="919"/>
    </location>
</feature>
<dbReference type="InterPro" id="IPR003439">
    <property type="entry name" value="ABC_transporter-like_ATP-bd"/>
</dbReference>
<evidence type="ECO:0000313" key="11">
    <source>
        <dbReference type="EMBL" id="KAK6006918.1"/>
    </source>
</evidence>
<dbReference type="InterPro" id="IPR011527">
    <property type="entry name" value="ABC1_TM_dom"/>
</dbReference>
<keyword evidence="7 8" id="KW-0472">Membrane</keyword>
<feature type="transmembrane region" description="Helical" evidence="8">
    <location>
        <begin position="1046"/>
        <end position="1067"/>
    </location>
</feature>
<keyword evidence="6 8" id="KW-1133">Transmembrane helix</keyword>
<dbReference type="InterPro" id="IPR003593">
    <property type="entry name" value="AAA+_ATPase"/>
</dbReference>
<dbReference type="InterPro" id="IPR044726">
    <property type="entry name" value="ABCC_6TM_D2"/>
</dbReference>
<dbReference type="CDD" id="cd18580">
    <property type="entry name" value="ABC_6TM_ABCC_D2"/>
    <property type="match status" value="1"/>
</dbReference>
<comment type="subcellular location">
    <subcellularLocation>
        <location evidence="1">Membrane</location>
        <topology evidence="1">Multi-pass membrane protein</topology>
    </subcellularLocation>
</comment>
<evidence type="ECO:0000256" key="6">
    <source>
        <dbReference type="ARBA" id="ARBA00022989"/>
    </source>
</evidence>
<dbReference type="Pfam" id="PF00005">
    <property type="entry name" value="ABC_tran"/>
    <property type="match status" value="2"/>
</dbReference>
<organism evidence="11 12">
    <name type="scientific">Aureobasidium pullulans</name>
    <name type="common">Black yeast</name>
    <name type="synonym">Pullularia pullulans</name>
    <dbReference type="NCBI Taxonomy" id="5580"/>
    <lineage>
        <taxon>Eukaryota</taxon>
        <taxon>Fungi</taxon>
        <taxon>Dikarya</taxon>
        <taxon>Ascomycota</taxon>
        <taxon>Pezizomycotina</taxon>
        <taxon>Dothideomycetes</taxon>
        <taxon>Dothideomycetidae</taxon>
        <taxon>Dothideales</taxon>
        <taxon>Saccotheciaceae</taxon>
        <taxon>Aureobasidium</taxon>
    </lineage>
</organism>
<dbReference type="Pfam" id="PF00664">
    <property type="entry name" value="ABC_membrane"/>
    <property type="match status" value="1"/>
</dbReference>
<evidence type="ECO:0008006" key="13">
    <source>
        <dbReference type="Google" id="ProtNLM"/>
    </source>
</evidence>
<dbReference type="InterPro" id="IPR017871">
    <property type="entry name" value="ABC_transporter-like_CS"/>
</dbReference>
<dbReference type="SMART" id="SM00382">
    <property type="entry name" value="AAA"/>
    <property type="match status" value="2"/>
</dbReference>
<evidence type="ECO:0000313" key="12">
    <source>
        <dbReference type="Proteomes" id="UP001341245"/>
    </source>
</evidence>
<reference evidence="11 12" key="1">
    <citation type="submission" date="2023-11" db="EMBL/GenBank/DDBJ databases">
        <title>Draft genome sequence and annotation of the polyextremotolerant black yeast-like fungus Aureobasidium pullulans NRRL 62042.</title>
        <authorList>
            <person name="Dielentheis-Frenken M.R.E."/>
            <person name="Wibberg D."/>
            <person name="Blank L.M."/>
            <person name="Tiso T."/>
        </authorList>
    </citation>
    <scope>NUCLEOTIDE SEQUENCE [LARGE SCALE GENOMIC DNA]</scope>
    <source>
        <strain evidence="11 12">NRRL 62042</strain>
    </source>
</reference>
<evidence type="ECO:0000256" key="4">
    <source>
        <dbReference type="ARBA" id="ARBA00022741"/>
    </source>
</evidence>
<gene>
    <name evidence="11" type="ORF">QM012_005926</name>
</gene>
<dbReference type="Gene3D" id="3.40.50.300">
    <property type="entry name" value="P-loop containing nucleotide triphosphate hydrolases"/>
    <property type="match status" value="2"/>
</dbReference>
<evidence type="ECO:0000256" key="5">
    <source>
        <dbReference type="ARBA" id="ARBA00022840"/>
    </source>
</evidence>
<evidence type="ECO:0000259" key="10">
    <source>
        <dbReference type="PROSITE" id="PS50929"/>
    </source>
</evidence>
<feature type="transmembrane region" description="Helical" evidence="8">
    <location>
        <begin position="1014"/>
        <end position="1034"/>
    </location>
</feature>
<dbReference type="Gene3D" id="1.20.1560.10">
    <property type="entry name" value="ABC transporter type 1, transmembrane domain"/>
    <property type="match status" value="2"/>
</dbReference>
<keyword evidence="12" id="KW-1185">Reference proteome</keyword>
<evidence type="ECO:0000256" key="8">
    <source>
        <dbReference type="SAM" id="Phobius"/>
    </source>
</evidence>
<dbReference type="InterPro" id="IPR027417">
    <property type="entry name" value="P-loop_NTPase"/>
</dbReference>
<dbReference type="PANTHER" id="PTHR24223">
    <property type="entry name" value="ATP-BINDING CASSETTE SUB-FAMILY C"/>
    <property type="match status" value="1"/>
</dbReference>
<feature type="domain" description="ABC transmembrane type-1" evidence="10">
    <location>
        <begin position="183"/>
        <end position="457"/>
    </location>
</feature>
<feature type="domain" description="ABC transmembrane type-1" evidence="10">
    <location>
        <begin position="818"/>
        <end position="1072"/>
    </location>
</feature>
<name>A0ABR0TR36_AURPU</name>
<feature type="transmembrane region" description="Helical" evidence="8">
    <location>
        <begin position="864"/>
        <end position="881"/>
    </location>
</feature>
<feature type="transmembrane region" description="Helical" evidence="8">
    <location>
        <begin position="785"/>
        <end position="809"/>
    </location>
</feature>
<proteinExistence type="predicted"/>
<evidence type="ECO:0000256" key="1">
    <source>
        <dbReference type="ARBA" id="ARBA00004141"/>
    </source>
</evidence>
<dbReference type="PROSITE" id="PS50893">
    <property type="entry name" value="ABC_TRANSPORTER_2"/>
    <property type="match status" value="2"/>
</dbReference>
<evidence type="ECO:0000256" key="3">
    <source>
        <dbReference type="ARBA" id="ARBA00022692"/>
    </source>
</evidence>
<protein>
    <recommendedName>
        <fullName evidence="13">Multidrug resistance protein</fullName>
    </recommendedName>
</protein>
<dbReference type="SUPFAM" id="SSF52540">
    <property type="entry name" value="P-loop containing nucleoside triphosphate hydrolases"/>
    <property type="match status" value="2"/>
</dbReference>
<comment type="caution">
    <text evidence="11">The sequence shown here is derived from an EMBL/GenBank/DDBJ whole genome shotgun (WGS) entry which is preliminary data.</text>
</comment>
<keyword evidence="3 8" id="KW-0812">Transmembrane</keyword>
<evidence type="ECO:0000256" key="2">
    <source>
        <dbReference type="ARBA" id="ARBA00022448"/>
    </source>
</evidence>
<feature type="domain" description="ABC transporter" evidence="9">
    <location>
        <begin position="1109"/>
        <end position="1355"/>
    </location>
</feature>
<evidence type="ECO:0000256" key="7">
    <source>
        <dbReference type="ARBA" id="ARBA00023136"/>
    </source>
</evidence>
<feature type="transmembrane region" description="Helical" evidence="8">
    <location>
        <begin position="926"/>
        <end position="945"/>
    </location>
</feature>
<sequence>MLAIGFASCGRFAINTSYKPVTPSNGFFVHWGCIHMYTIPPGAYKVDPSFCAAECLSILLGLETVTGFFSSALALKVVILVLEAWEKDSFLKPPYRSTAREAKSGLYNRSLYWWLNHFLTVGFKKVIAFDDLYTLDDALSSKPLAKKAQASWRNADKSKQHALLWNTLSCLKWPLLAPVVPRLALIGFNYSQPFLITRIINYVDDVERDKNIGYGLIGGAAIIYIGIAISNGRYQHANFRYMTMIRGSLSALIYEKTLDLRYTALEDASPVSLSNDIDYIVTVSEILHEIWGSTVEMIIAMYLLGRGSGVGCVAPVVLAISGAAANAFWVGPRMKKYRPKWNAAIQQRVALTSSLLKDMKALKMLGLTSRMRALLQDQRVFELAKSIDVRMCTIWLNIFGNMMPTFAKAFVLMTVALKARDGGDALTAAKAYSLISLINLIDTPLGTVTSSIPSIMGGVGCFERIQKFLLAEVQSDDRIINSRSMPAILPSSSAIELQVMPAKATPDRGNDAITLDECSFGYSVETPALNNLTSSIKEGTVNMVVGPIGSGKTSLLLGLLGEIQSLKGFVRMRHTDVAYCQQSAWLPNSTIKSIIVGTLPFDETWYQTVVISCALELDIARLIDQDETLIGSRGLTLSGGQRQRLALARAVYARTAIVLLDDIFSALDAKTEQLVFERLFSEQGVFKKNKATVILATHAVHHLSTADHIIALGKDGTLVEQGSFQQLMAKQGYVATLAVELREQSDHEDVPKTTEDSNRETTRTDVQDELLISDRRLGDFAVYVYYSKCIGVAILVAFLACEFVKTSLVSLPDLWVQFWTEEPGSQMSIYISVMFVIAICGIVFNFIALWIILIKIVPRSGLRLHWTLLTTITAAPLAYFTKTDAGIILNRFSQDMTIIDAALPIALLQLTFTLAEIVWQGALICYGAYYLIGLIPFIAAILYAIQKFYLRTSRQLRLLDLEMKSPLFTHFSETQEGLVTIRAFQWQSNFYSSFLAKLDASQRPYYLLYMIQQWLGLCLALVVAAVAIVLVAFATQFKHQSSGGQIGVAMISVMGFSSSLAALISHWTSLETSIGAVARLKQLEIEVKPEDLPSECEKPPSSWPEAGAVVYDGVCASYGDGKPDVLHDITLSIRPGEKIGICGRTGCGKSTLIALLFRLLPTRTGLVAVDGVDLSTIPRQKTRESVIAIPQEPYILSGTVRFNAAPHSAPFSDVDTNSFEDVVSDTAIIAALEKVDLWDLIARRGGLSTPIADLGLSQGQKQLFCLARAILRKQTSSLLILDEATSSVDKHTDELMRRIIEDEFASHTVISVAHRLSSLIGCDRVVVMDEGKIVEVGNPVALTEVEAGWWRKLWEAQN</sequence>
<dbReference type="PROSITE" id="PS50929">
    <property type="entry name" value="ABC_TM1F"/>
    <property type="match status" value="2"/>
</dbReference>
<dbReference type="CDD" id="cd03244">
    <property type="entry name" value="ABCC_MRP_domain2"/>
    <property type="match status" value="1"/>
</dbReference>
<keyword evidence="5" id="KW-0067">ATP-binding</keyword>
<feature type="transmembrane region" description="Helical" evidence="8">
    <location>
        <begin position="829"/>
        <end position="852"/>
    </location>
</feature>
<dbReference type="Proteomes" id="UP001341245">
    <property type="component" value="Unassembled WGS sequence"/>
</dbReference>